<comment type="caution">
    <text evidence="2">The sequence shown here is derived from an EMBL/GenBank/DDBJ whole genome shotgun (WGS) entry which is preliminary data.</text>
</comment>
<evidence type="ECO:0000256" key="1">
    <source>
        <dbReference type="SAM" id="MobiDB-lite"/>
    </source>
</evidence>
<accession>A0A8T9CAJ8</accession>
<feature type="region of interest" description="Disordered" evidence="1">
    <location>
        <begin position="60"/>
        <end position="168"/>
    </location>
</feature>
<evidence type="ECO:0000313" key="3">
    <source>
        <dbReference type="Proteomes" id="UP000469558"/>
    </source>
</evidence>
<gene>
    <name evidence="2" type="ORF">LSUE1_G006487</name>
</gene>
<keyword evidence="3" id="KW-1185">Reference proteome</keyword>
<dbReference type="OrthoDB" id="5419666at2759"/>
<dbReference type="EMBL" id="QGMK01000794">
    <property type="protein sequence ID" value="TVY78316.1"/>
    <property type="molecule type" value="Genomic_DNA"/>
</dbReference>
<feature type="compositionally biased region" description="Low complexity" evidence="1">
    <location>
        <begin position="91"/>
        <end position="112"/>
    </location>
</feature>
<dbReference type="Proteomes" id="UP000469558">
    <property type="component" value="Unassembled WGS sequence"/>
</dbReference>
<organism evidence="2 3">
    <name type="scientific">Lachnellula suecica</name>
    <dbReference type="NCBI Taxonomy" id="602035"/>
    <lineage>
        <taxon>Eukaryota</taxon>
        <taxon>Fungi</taxon>
        <taxon>Dikarya</taxon>
        <taxon>Ascomycota</taxon>
        <taxon>Pezizomycotina</taxon>
        <taxon>Leotiomycetes</taxon>
        <taxon>Helotiales</taxon>
        <taxon>Lachnaceae</taxon>
        <taxon>Lachnellula</taxon>
    </lineage>
</organism>
<name>A0A8T9CAJ8_9HELO</name>
<proteinExistence type="predicted"/>
<dbReference type="AlphaFoldDB" id="A0A8T9CAJ8"/>
<feature type="region of interest" description="Disordered" evidence="1">
    <location>
        <begin position="1"/>
        <end position="29"/>
    </location>
</feature>
<feature type="compositionally biased region" description="Basic residues" evidence="1">
    <location>
        <begin position="153"/>
        <end position="162"/>
    </location>
</feature>
<evidence type="ECO:0000313" key="2">
    <source>
        <dbReference type="EMBL" id="TVY78316.1"/>
    </source>
</evidence>
<feature type="compositionally biased region" description="Low complexity" evidence="1">
    <location>
        <begin position="68"/>
        <end position="82"/>
    </location>
</feature>
<reference evidence="2 3" key="1">
    <citation type="submission" date="2018-05" db="EMBL/GenBank/DDBJ databases">
        <title>Genome sequencing and assembly of the regulated plant pathogen Lachnellula willkommii and related sister species for the development of diagnostic species identification markers.</title>
        <authorList>
            <person name="Giroux E."/>
            <person name="Bilodeau G."/>
        </authorList>
    </citation>
    <scope>NUCLEOTIDE SEQUENCE [LARGE SCALE GENOMIC DNA]</scope>
    <source>
        <strain evidence="2 3">CBS 268.59</strain>
    </source>
</reference>
<sequence>MSLSRAFTTRGRRNTKPTEIVPPVPQRSLTTKHAFPAGTIRHKISAPVVLLSTTNMLSYNAPDIFPKSATSSTSSTTSGRSSNSDDDSDRSLTSPESPISSTGGSMSGSIPSSPEPNHLSCYFGSSNSGDESAPKIPQRAPSHTKKNAEIIARHRSASRKSSPKNSISTVRSSINMFTANMDATEQPEQHPFGNELAQVSELAEDYGISKETLAVVSEEEQELVSRGLFKFRAEDYMSEIQGFFQTAFGDAKTPMASSMWI</sequence>
<protein>
    <submittedName>
        <fullName evidence="2">Uncharacterized protein</fullName>
    </submittedName>
</protein>